<proteinExistence type="predicted"/>
<organism evidence="1 2">
    <name type="scientific">Vermiconidia calcicola</name>
    <dbReference type="NCBI Taxonomy" id="1690605"/>
    <lineage>
        <taxon>Eukaryota</taxon>
        <taxon>Fungi</taxon>
        <taxon>Dikarya</taxon>
        <taxon>Ascomycota</taxon>
        <taxon>Pezizomycotina</taxon>
        <taxon>Dothideomycetes</taxon>
        <taxon>Dothideomycetidae</taxon>
        <taxon>Mycosphaerellales</taxon>
        <taxon>Extremaceae</taxon>
        <taxon>Vermiconidia</taxon>
    </lineage>
</organism>
<gene>
    <name evidence="1" type="primary">HAT1_2</name>
    <name evidence="1" type="ORF">LTR37_015901</name>
</gene>
<reference evidence="1" key="1">
    <citation type="submission" date="2023-07" db="EMBL/GenBank/DDBJ databases">
        <title>Black Yeasts Isolated from many extreme environments.</title>
        <authorList>
            <person name="Coleine C."/>
            <person name="Stajich J.E."/>
            <person name="Selbmann L."/>
        </authorList>
    </citation>
    <scope>NUCLEOTIDE SEQUENCE</scope>
    <source>
        <strain evidence="1">CCFEE 5714</strain>
    </source>
</reference>
<dbReference type="EC" id="2.3.1.48" evidence="1"/>
<dbReference type="EMBL" id="JAUTXU010000183">
    <property type="protein sequence ID" value="KAK3700573.1"/>
    <property type="molecule type" value="Genomic_DNA"/>
</dbReference>
<dbReference type="Proteomes" id="UP001281147">
    <property type="component" value="Unassembled WGS sequence"/>
</dbReference>
<evidence type="ECO:0000313" key="2">
    <source>
        <dbReference type="Proteomes" id="UP001281147"/>
    </source>
</evidence>
<comment type="caution">
    <text evidence="1">The sequence shown here is derived from an EMBL/GenBank/DDBJ whole genome shotgun (WGS) entry which is preliminary data.</text>
</comment>
<keyword evidence="1" id="KW-0012">Acyltransferase</keyword>
<name>A0ACC3MPF9_9PEZI</name>
<keyword evidence="2" id="KW-1185">Reference proteome</keyword>
<accession>A0ACC3MPF9</accession>
<sequence>MSALRVRNGSEHSPIMDAEMDNEELEAQIQAQVEEWSSNSNECFTIDIVRGDGSKAATFQPAFTYPIFGEEEAIFGYQGLSIRVAFAAHNLQPFANIKYERIFPATGEVRPTDIREALEDFLPEIAFANADGRDALRDKEASQFVPPGEKVHEYARDGQKYEIWCSSLSDPTAKQIVENVGILAPMLIEGGTILQIEQDWTTQRWKLFLLYNIREKPEAGPTYSKYSLAGYGTSYRVFTFPDRHDASKPDLDIFSHSSQSLDDFLRPPETSIPNDSTPNNIASPLDLPSRERLSQFLILPTFQRGGHGQELYNTVYTTLTKPPNIREFTVEDPNEAFDDLRDQCDLLYLRHHVPEFAALRINTNVRADKFASATAIPTDLIVPLVTRESIMKQTKISQRQFDRLVEMHTLSFIPPANRSRSRLTRKEKASNENDKAYYFWRMYAKQRLYIFNRDQLAQLEREERIEKLEAALDSVLESYATMLERVAVREKSLGATNGGPSSPAAVEGATPRKRLGKRKVIDDEEDEEEVEAGGAALSNGQAGGGVVMSEGAVTGHGKKKLRVD</sequence>
<protein>
    <submittedName>
        <fullName evidence="1">Histone acetyltransferase 1</fullName>
        <ecNumber evidence="1">2.3.1.48</ecNumber>
    </submittedName>
</protein>
<evidence type="ECO:0000313" key="1">
    <source>
        <dbReference type="EMBL" id="KAK3700573.1"/>
    </source>
</evidence>
<keyword evidence="1" id="KW-0808">Transferase</keyword>